<dbReference type="Proteomes" id="UP000190037">
    <property type="component" value="Unassembled WGS sequence"/>
</dbReference>
<organism evidence="1 2">
    <name type="scientific">Embleya scabrispora</name>
    <dbReference type="NCBI Taxonomy" id="159449"/>
    <lineage>
        <taxon>Bacteria</taxon>
        <taxon>Bacillati</taxon>
        <taxon>Actinomycetota</taxon>
        <taxon>Actinomycetes</taxon>
        <taxon>Kitasatosporales</taxon>
        <taxon>Streptomycetaceae</taxon>
        <taxon>Embleya</taxon>
    </lineage>
</organism>
<name>A0A1T3NI72_9ACTN</name>
<protein>
    <submittedName>
        <fullName evidence="1">Uncharacterized protein</fullName>
    </submittedName>
</protein>
<reference evidence="1 2" key="1">
    <citation type="submission" date="2017-03" db="EMBL/GenBank/DDBJ databases">
        <title>Draft genome sequence of Streptomyces scabrisporus NF3, endophyte isolated from Amphipterygium adstringens.</title>
        <authorList>
            <person name="Vazquez M."/>
            <person name="Ceapa C.D."/>
            <person name="Rodriguez Luna D."/>
            <person name="Sanchez Esquivel S."/>
        </authorList>
    </citation>
    <scope>NUCLEOTIDE SEQUENCE [LARGE SCALE GENOMIC DNA]</scope>
    <source>
        <strain evidence="1 2">NF3</strain>
    </source>
</reference>
<evidence type="ECO:0000313" key="2">
    <source>
        <dbReference type="Proteomes" id="UP000190037"/>
    </source>
</evidence>
<dbReference type="AlphaFoldDB" id="A0A1T3NI72"/>
<sequence length="196" mass="21752">MYGDEVALRLLVDHLLFAEGRPDAWTGQQRHWEERGAWTSRGIAGAFGDLLPGNCRSYSVAAIYAEFAHRRGWLVPDRVLTTDEYDVLRGTVRRWASRDRVWADVVTEFGIPSVLFGGTNPLYGKALGYVSADPGEPPVVFHLWNGSAPGAASSWPPDLTEPLLLAVRCDDAPFRESFTFTPAGRRLRPQSTEPIP</sequence>
<proteinExistence type="predicted"/>
<comment type="caution">
    <text evidence="1">The sequence shown here is derived from an EMBL/GenBank/DDBJ whole genome shotgun (WGS) entry which is preliminary data.</text>
</comment>
<dbReference type="OrthoDB" id="281785at2"/>
<accession>A0A1T3NI72</accession>
<gene>
    <name evidence="1" type="ORF">B4N89_46920</name>
</gene>
<evidence type="ECO:0000313" key="1">
    <source>
        <dbReference type="EMBL" id="OPC76547.1"/>
    </source>
</evidence>
<dbReference type="STRING" id="159449.B4N89_46920"/>
<dbReference type="EMBL" id="MWQN01000006">
    <property type="protein sequence ID" value="OPC76547.1"/>
    <property type="molecule type" value="Genomic_DNA"/>
</dbReference>
<keyword evidence="2" id="KW-1185">Reference proteome</keyword>